<accession>A0A4Z0MV21</accession>
<keyword evidence="1" id="KW-0732">Signal</keyword>
<organism evidence="2 3">
    <name type="scientific">Hymenobacter wooponensis</name>
    <dbReference type="NCBI Taxonomy" id="1525360"/>
    <lineage>
        <taxon>Bacteria</taxon>
        <taxon>Pseudomonadati</taxon>
        <taxon>Bacteroidota</taxon>
        <taxon>Cytophagia</taxon>
        <taxon>Cytophagales</taxon>
        <taxon>Hymenobacteraceae</taxon>
        <taxon>Hymenobacter</taxon>
    </lineage>
</organism>
<gene>
    <name evidence="2" type="ORF">EU557_05085</name>
</gene>
<evidence type="ECO:0008006" key="4">
    <source>
        <dbReference type="Google" id="ProtNLM"/>
    </source>
</evidence>
<dbReference type="EMBL" id="SRKZ01000001">
    <property type="protein sequence ID" value="TGD83156.1"/>
    <property type="molecule type" value="Genomic_DNA"/>
</dbReference>
<name>A0A4Z0MV21_9BACT</name>
<keyword evidence="3" id="KW-1185">Reference proteome</keyword>
<sequence length="105" mass="11998">MKNYLKFPALFLALILSAATLTGCVATAQPGVVVGPAPTPYPGYGYGYGYPYRPRPYYRPRPARVVVVEPRRPVMVQPRRQVVVPAQRPYYNSYNVRPHRSYRVR</sequence>
<dbReference type="AlphaFoldDB" id="A0A4Z0MV21"/>
<protein>
    <recommendedName>
        <fullName evidence="4">Lipoprotein</fullName>
    </recommendedName>
</protein>
<comment type="caution">
    <text evidence="2">The sequence shown here is derived from an EMBL/GenBank/DDBJ whole genome shotgun (WGS) entry which is preliminary data.</text>
</comment>
<dbReference type="RefSeq" id="WP_135529308.1">
    <property type="nucleotide sequence ID" value="NZ_SRKZ01000001.1"/>
</dbReference>
<dbReference type="Proteomes" id="UP000298284">
    <property type="component" value="Unassembled WGS sequence"/>
</dbReference>
<evidence type="ECO:0000313" key="3">
    <source>
        <dbReference type="Proteomes" id="UP000298284"/>
    </source>
</evidence>
<dbReference type="PROSITE" id="PS51257">
    <property type="entry name" value="PROKAR_LIPOPROTEIN"/>
    <property type="match status" value="1"/>
</dbReference>
<feature type="chain" id="PRO_5021362420" description="Lipoprotein" evidence="1">
    <location>
        <begin position="29"/>
        <end position="105"/>
    </location>
</feature>
<evidence type="ECO:0000313" key="2">
    <source>
        <dbReference type="EMBL" id="TGD83156.1"/>
    </source>
</evidence>
<proteinExistence type="predicted"/>
<feature type="signal peptide" evidence="1">
    <location>
        <begin position="1"/>
        <end position="28"/>
    </location>
</feature>
<reference evidence="2 3" key="1">
    <citation type="submission" date="2019-04" db="EMBL/GenBank/DDBJ databases">
        <authorList>
            <person name="Feng G."/>
            <person name="Zhang J."/>
            <person name="Zhu H."/>
        </authorList>
    </citation>
    <scope>NUCLEOTIDE SEQUENCE [LARGE SCALE GENOMIC DNA]</scope>
    <source>
        <strain evidence="2 3">JCM 19491</strain>
    </source>
</reference>
<evidence type="ECO:0000256" key="1">
    <source>
        <dbReference type="SAM" id="SignalP"/>
    </source>
</evidence>